<feature type="transmembrane region" description="Helical" evidence="6">
    <location>
        <begin position="6"/>
        <end position="30"/>
    </location>
</feature>
<evidence type="ECO:0000259" key="7">
    <source>
        <dbReference type="Pfam" id="PF06271"/>
    </source>
</evidence>
<dbReference type="EMBL" id="CP034346">
    <property type="protein sequence ID" value="AZS16540.1"/>
    <property type="molecule type" value="Genomic_DNA"/>
</dbReference>
<keyword evidence="2" id="KW-1003">Cell membrane</keyword>
<evidence type="ECO:0000256" key="2">
    <source>
        <dbReference type="ARBA" id="ARBA00022475"/>
    </source>
</evidence>
<evidence type="ECO:0000256" key="5">
    <source>
        <dbReference type="ARBA" id="ARBA00023136"/>
    </source>
</evidence>
<evidence type="ECO:0000256" key="4">
    <source>
        <dbReference type="ARBA" id="ARBA00022989"/>
    </source>
</evidence>
<organism evidence="8 9">
    <name type="scientific">Paenibacillus lutimineralis</name>
    <dbReference type="NCBI Taxonomy" id="2707005"/>
    <lineage>
        <taxon>Bacteria</taxon>
        <taxon>Bacillati</taxon>
        <taxon>Bacillota</taxon>
        <taxon>Bacilli</taxon>
        <taxon>Bacillales</taxon>
        <taxon>Paenibacillaceae</taxon>
        <taxon>Paenibacillus</taxon>
    </lineage>
</organism>
<evidence type="ECO:0000256" key="6">
    <source>
        <dbReference type="SAM" id="Phobius"/>
    </source>
</evidence>
<dbReference type="KEGG" id="plut:EI981_20165"/>
<keyword evidence="4 6" id="KW-1133">Transmembrane helix</keyword>
<dbReference type="Proteomes" id="UP000270678">
    <property type="component" value="Chromosome"/>
</dbReference>
<evidence type="ECO:0000313" key="9">
    <source>
        <dbReference type="Proteomes" id="UP000270678"/>
    </source>
</evidence>
<feature type="transmembrane region" description="Helical" evidence="6">
    <location>
        <begin position="42"/>
        <end position="61"/>
    </location>
</feature>
<feature type="domain" description="RDD" evidence="7">
    <location>
        <begin position="3"/>
        <end position="124"/>
    </location>
</feature>
<gene>
    <name evidence="8" type="ORF">EI981_20165</name>
</gene>
<dbReference type="InterPro" id="IPR051791">
    <property type="entry name" value="Pra-immunoreactive"/>
</dbReference>
<dbReference type="Pfam" id="PF06271">
    <property type="entry name" value="RDD"/>
    <property type="match status" value="1"/>
</dbReference>
<dbReference type="PANTHER" id="PTHR36115:SF9">
    <property type="entry name" value="LMO1584 PROTEIN"/>
    <property type="match status" value="1"/>
</dbReference>
<dbReference type="InterPro" id="IPR010432">
    <property type="entry name" value="RDD"/>
</dbReference>
<evidence type="ECO:0000313" key="8">
    <source>
        <dbReference type="EMBL" id="AZS16540.1"/>
    </source>
</evidence>
<dbReference type="RefSeq" id="WP_127001240.1">
    <property type="nucleotide sequence ID" value="NZ_CP034346.1"/>
</dbReference>
<dbReference type="GO" id="GO:0005886">
    <property type="term" value="C:plasma membrane"/>
    <property type="evidence" value="ECO:0007669"/>
    <property type="project" value="UniProtKB-SubCell"/>
</dbReference>
<evidence type="ECO:0000256" key="1">
    <source>
        <dbReference type="ARBA" id="ARBA00004651"/>
    </source>
</evidence>
<comment type="subcellular location">
    <subcellularLocation>
        <location evidence="1">Cell membrane</location>
        <topology evidence="1">Multi-pass membrane protein</topology>
    </subcellularLocation>
</comment>
<evidence type="ECO:0000256" key="3">
    <source>
        <dbReference type="ARBA" id="ARBA00022692"/>
    </source>
</evidence>
<dbReference type="OrthoDB" id="1787043at2"/>
<proteinExistence type="predicted"/>
<keyword evidence="5 6" id="KW-0472">Membrane</keyword>
<sequence length="131" mass="14266">MGAGFWVRFGALLIDSILIGILVAMVSFLITGGSDDENVKSILRFLYSLLLPIFWGGYTVGKRLCGIKIRKVDDQTPPGLGTMLLRNVLAGLIYALTLGIGLIISAFMVGTREDRRAIHDFIAGTEVVHDK</sequence>
<reference evidence="9" key="1">
    <citation type="submission" date="2018-12" db="EMBL/GenBank/DDBJ databases">
        <title>Complete genome sequence of Paenibacillus sp. MBLB1234.</title>
        <authorList>
            <person name="Nam Y.-D."/>
            <person name="Kang J."/>
            <person name="Chung W.-H."/>
            <person name="Park Y.S."/>
        </authorList>
    </citation>
    <scope>NUCLEOTIDE SEQUENCE [LARGE SCALE GENOMIC DNA]</scope>
    <source>
        <strain evidence="9">MBLB1234</strain>
    </source>
</reference>
<dbReference type="PANTHER" id="PTHR36115">
    <property type="entry name" value="PROLINE-RICH ANTIGEN HOMOLOG-RELATED"/>
    <property type="match status" value="1"/>
</dbReference>
<feature type="transmembrane region" description="Helical" evidence="6">
    <location>
        <begin position="88"/>
        <end position="109"/>
    </location>
</feature>
<accession>A0A3S9V218</accession>
<name>A0A3S9V218_9BACL</name>
<dbReference type="AlphaFoldDB" id="A0A3S9V218"/>
<keyword evidence="3 6" id="KW-0812">Transmembrane</keyword>
<protein>
    <submittedName>
        <fullName evidence="8">RDD family protein</fullName>
    </submittedName>
</protein>
<keyword evidence="9" id="KW-1185">Reference proteome</keyword>